<evidence type="ECO:0000313" key="2">
    <source>
        <dbReference type="Proteomes" id="UP000279833"/>
    </source>
</evidence>
<gene>
    <name evidence="1" type="ORF">SCUD_LOCUS17576</name>
</gene>
<dbReference type="Proteomes" id="UP000279833">
    <property type="component" value="Unassembled WGS sequence"/>
</dbReference>
<name>A0A183KR90_9TREM</name>
<organism evidence="3">
    <name type="scientific">Schistosoma curassoni</name>
    <dbReference type="NCBI Taxonomy" id="6186"/>
    <lineage>
        <taxon>Eukaryota</taxon>
        <taxon>Metazoa</taxon>
        <taxon>Spiralia</taxon>
        <taxon>Lophotrochozoa</taxon>
        <taxon>Platyhelminthes</taxon>
        <taxon>Trematoda</taxon>
        <taxon>Digenea</taxon>
        <taxon>Strigeidida</taxon>
        <taxon>Schistosomatoidea</taxon>
        <taxon>Schistosomatidae</taxon>
        <taxon>Schistosoma</taxon>
    </lineage>
</organism>
<keyword evidence="2" id="KW-1185">Reference proteome</keyword>
<reference evidence="3" key="1">
    <citation type="submission" date="2016-06" db="UniProtKB">
        <authorList>
            <consortium name="WormBaseParasite"/>
        </authorList>
    </citation>
    <scope>IDENTIFICATION</scope>
</reference>
<proteinExistence type="predicted"/>
<reference evidence="1 2" key="2">
    <citation type="submission" date="2018-11" db="EMBL/GenBank/DDBJ databases">
        <authorList>
            <consortium name="Pathogen Informatics"/>
        </authorList>
    </citation>
    <scope>NUCLEOTIDE SEQUENCE [LARGE SCALE GENOMIC DNA]</scope>
    <source>
        <strain evidence="1">Dakar</strain>
        <strain evidence="2">Dakar, Senegal</strain>
    </source>
</reference>
<evidence type="ECO:0000313" key="3">
    <source>
        <dbReference type="WBParaSite" id="SCUD_0001757901-mRNA-1"/>
    </source>
</evidence>
<protein>
    <submittedName>
        <fullName evidence="1 3">Uncharacterized protein</fullName>
    </submittedName>
</protein>
<accession>A0A183KR90</accession>
<dbReference type="AlphaFoldDB" id="A0A183KR90"/>
<sequence>MKLKLKKNWTTGQTALQRFNTVFLQDTDKLNEFKITLKNRFQALQDLLKEEITIKDNRKGIKEEITSTCQKVLVLKKHHHNEWISTKTLDRIQERENRKTTFNNSLTKV</sequence>
<dbReference type="WBParaSite" id="SCUD_0001757901-mRNA-1">
    <property type="protein sequence ID" value="SCUD_0001757901-mRNA-1"/>
    <property type="gene ID" value="SCUD_0001757901"/>
</dbReference>
<dbReference type="EMBL" id="UZAK01039963">
    <property type="protein sequence ID" value="VDP63831.1"/>
    <property type="molecule type" value="Genomic_DNA"/>
</dbReference>
<evidence type="ECO:0000313" key="1">
    <source>
        <dbReference type="EMBL" id="VDP63831.1"/>
    </source>
</evidence>